<dbReference type="EMBL" id="JAODUO010000438">
    <property type="protein sequence ID" value="KAK2180548.1"/>
    <property type="molecule type" value="Genomic_DNA"/>
</dbReference>
<organism evidence="1 2">
    <name type="scientific">Ridgeia piscesae</name>
    <name type="common">Tubeworm</name>
    <dbReference type="NCBI Taxonomy" id="27915"/>
    <lineage>
        <taxon>Eukaryota</taxon>
        <taxon>Metazoa</taxon>
        <taxon>Spiralia</taxon>
        <taxon>Lophotrochozoa</taxon>
        <taxon>Annelida</taxon>
        <taxon>Polychaeta</taxon>
        <taxon>Sedentaria</taxon>
        <taxon>Canalipalpata</taxon>
        <taxon>Sabellida</taxon>
        <taxon>Siboglinidae</taxon>
        <taxon>Ridgeia</taxon>
    </lineage>
</organism>
<name>A0AAD9NTX6_RIDPI</name>
<proteinExistence type="predicted"/>
<evidence type="ECO:0000313" key="2">
    <source>
        <dbReference type="Proteomes" id="UP001209878"/>
    </source>
</evidence>
<keyword evidence="2" id="KW-1185">Reference proteome</keyword>
<dbReference type="Proteomes" id="UP001209878">
    <property type="component" value="Unassembled WGS sequence"/>
</dbReference>
<evidence type="ECO:0000313" key="1">
    <source>
        <dbReference type="EMBL" id="KAK2180548.1"/>
    </source>
</evidence>
<protein>
    <submittedName>
        <fullName evidence="1">Uncharacterized protein</fullName>
    </submittedName>
</protein>
<gene>
    <name evidence="1" type="ORF">NP493_438g00000</name>
</gene>
<comment type="caution">
    <text evidence="1">The sequence shown here is derived from an EMBL/GenBank/DDBJ whole genome shotgun (WGS) entry which is preliminary data.</text>
</comment>
<reference evidence="1" key="1">
    <citation type="journal article" date="2023" name="Mol. Biol. Evol.">
        <title>Third-Generation Sequencing Reveals the Adaptive Role of the Epigenome in Three Deep-Sea Polychaetes.</title>
        <authorList>
            <person name="Perez M."/>
            <person name="Aroh O."/>
            <person name="Sun Y."/>
            <person name="Lan Y."/>
            <person name="Juniper S.K."/>
            <person name="Young C.R."/>
            <person name="Angers B."/>
            <person name="Qian P.Y."/>
        </authorList>
    </citation>
    <scope>NUCLEOTIDE SEQUENCE</scope>
    <source>
        <strain evidence="1">R07B-5</strain>
    </source>
</reference>
<sequence length="36" mass="3883">MHLQFTPSCVLSTTGITFVGFLPSVDTDMCVQMATC</sequence>
<accession>A0AAD9NTX6</accession>
<dbReference type="AlphaFoldDB" id="A0AAD9NTX6"/>